<proteinExistence type="predicted"/>
<organism evidence="1 2">
    <name type="scientific">Candidatus Gottesmanbacteria bacterium RBG_13_37_7</name>
    <dbReference type="NCBI Taxonomy" id="1798369"/>
    <lineage>
        <taxon>Bacteria</taxon>
        <taxon>Candidatus Gottesmaniibacteriota</taxon>
    </lineage>
</organism>
<gene>
    <name evidence="1" type="ORF">A2Y99_02220</name>
</gene>
<reference evidence="1 2" key="1">
    <citation type="journal article" date="2016" name="Nat. Commun.">
        <title>Thousands of microbial genomes shed light on interconnected biogeochemical processes in an aquifer system.</title>
        <authorList>
            <person name="Anantharaman K."/>
            <person name="Brown C.T."/>
            <person name="Hug L.A."/>
            <person name="Sharon I."/>
            <person name="Castelle C.J."/>
            <person name="Probst A.J."/>
            <person name="Thomas B.C."/>
            <person name="Singh A."/>
            <person name="Wilkins M.J."/>
            <person name="Karaoz U."/>
            <person name="Brodie E.L."/>
            <person name="Williams K.H."/>
            <person name="Hubbard S.S."/>
            <person name="Banfield J.F."/>
        </authorList>
    </citation>
    <scope>NUCLEOTIDE SEQUENCE [LARGE SCALE GENOMIC DNA]</scope>
</reference>
<protein>
    <submittedName>
        <fullName evidence="1">Uncharacterized protein</fullName>
    </submittedName>
</protein>
<evidence type="ECO:0000313" key="2">
    <source>
        <dbReference type="Proteomes" id="UP000178230"/>
    </source>
</evidence>
<dbReference type="Proteomes" id="UP000178230">
    <property type="component" value="Unassembled WGS sequence"/>
</dbReference>
<dbReference type="EMBL" id="MFIY01000050">
    <property type="protein sequence ID" value="OGF99497.1"/>
    <property type="molecule type" value="Genomic_DNA"/>
</dbReference>
<sequence>MNKKYNDIVILDENEMSYIYLLFYGHYSPDDFQKQAVRTYVADRHGFENIESFGPYTFYRDLNWVDINQALLENALYVIPDSQLAGTENIYKKIYYPDKKPALSFVVSSLVKP</sequence>
<evidence type="ECO:0000313" key="1">
    <source>
        <dbReference type="EMBL" id="OGF99497.1"/>
    </source>
</evidence>
<accession>A0A1F5YH36</accession>
<dbReference type="AlphaFoldDB" id="A0A1F5YH36"/>
<name>A0A1F5YH36_9BACT</name>
<comment type="caution">
    <text evidence="1">The sequence shown here is derived from an EMBL/GenBank/DDBJ whole genome shotgun (WGS) entry which is preliminary data.</text>
</comment>